<dbReference type="SUPFAM" id="SSF63748">
    <property type="entry name" value="Tudor/PWWP/MBT"/>
    <property type="match status" value="1"/>
</dbReference>
<keyword evidence="5" id="KW-0175">Coiled coil</keyword>
<dbReference type="InterPro" id="IPR016685">
    <property type="entry name" value="Silence_cplx_Nase-comp_TudorSN"/>
</dbReference>
<dbReference type="SUPFAM" id="SSF50199">
    <property type="entry name" value="Staphylococcal nuclease"/>
    <property type="match status" value="5"/>
</dbReference>
<dbReference type="GO" id="GO:0006402">
    <property type="term" value="P:mRNA catabolic process"/>
    <property type="evidence" value="ECO:0007669"/>
    <property type="project" value="UniProtKB-UniRule"/>
</dbReference>
<organism evidence="8 9">
    <name type="scientific">Varroa destructor</name>
    <name type="common">Honeybee mite</name>
    <dbReference type="NCBI Taxonomy" id="109461"/>
    <lineage>
        <taxon>Eukaryota</taxon>
        <taxon>Metazoa</taxon>
        <taxon>Ecdysozoa</taxon>
        <taxon>Arthropoda</taxon>
        <taxon>Chelicerata</taxon>
        <taxon>Arachnida</taxon>
        <taxon>Acari</taxon>
        <taxon>Parasitiformes</taxon>
        <taxon>Mesostigmata</taxon>
        <taxon>Gamasina</taxon>
        <taxon>Dermanyssoidea</taxon>
        <taxon>Varroidae</taxon>
        <taxon>Varroa</taxon>
    </lineage>
</organism>
<comment type="subcellular location">
    <subcellularLocation>
        <location evidence="1 4">Cytoplasm</location>
    </subcellularLocation>
</comment>
<dbReference type="SMART" id="SM00333">
    <property type="entry name" value="TUDOR"/>
    <property type="match status" value="1"/>
</dbReference>
<dbReference type="EnsemblMetazoa" id="XM_022813188">
    <property type="protein sequence ID" value="XP_022668923"/>
    <property type="gene ID" value="LOC111253573"/>
</dbReference>
<sequence length="882" mass="99758">MANTAAPASSPELLHGTIKKVTSADTFVLQYFKNKVPHERVVHLANLVAPKVAIYTNDMNQHDEPMGWECREVLRKEFIKTEVTAEVEHKAAKSVFAYIFKGHSTEGESLNEMAVARGFASVKEVNKKNERYERLKELQEQARTAKLGIWSDNKSTKVREIEWAVKDVAGFVDSYKGKPLDAIVEGIHPSAAGIRAYVELGGVYYYLTVMLAGIRGPSDESGIRPRAIYFLECGLLHASGIQLQLDSAGSNGQLFGRVKHPDFDIVKLVLINGLAQTQDWSLLSMEPEYVEELRAAESTAKQERKGIWKNYKETVKADRSQSTAKVVEVIAADMLVIKDSSNNLKKIFISSIRPPRKETQVAYAPGKLTMAQKMFQQPLLFEAREFLRKALIGKNVQVQTDFIQPKSDLYPEKVCCTVTIGGKNIAEQLVAKGLASVIRYRQDNDQRSPYYLELQKAENTAQKSGVGLYAKKDPEPMKVVDLQGEPIKSKQYFSSLQRSNPLEGIVEFVSSGSRLRVYCAKHACIFPFLLNGIQCPRASRLDQNGQSRIGGDPFGDDALMFTKDQCLQHEINMEVESQDKNGAMIGKATIAGKNLAVELVKVGLATVHHYSAEKLHYYKDLCNAEELAKKERLRLWKNYVEEVKEETEELIEEAREDQKSERTVDFKTVHVSEITSEVTKFYVQYTNDREKFLEMHDKLQEELKNTSIAGPFKRGERAAAKFSDGNWYRVKIEKLSPKKADLLYVDYGNRGECPPNQLQRLPAFCATTPDVAHLVNLAFVKMPKDEEEVLAARKVFAKNVKGEVKMNVEYSIQGEQYVTLHVDDSDVGRELIADGYAFFEPRRGERYAEICKEYQEAMDKAKNEHLNLWEYGDARDDEDDRS</sequence>
<dbReference type="Gene3D" id="2.30.30.140">
    <property type="match status" value="1"/>
</dbReference>
<dbReference type="PIRSF" id="PIRSF017179">
    <property type="entry name" value="RISC-Tudor-SN"/>
    <property type="match status" value="1"/>
</dbReference>
<dbReference type="InterPro" id="IPR016071">
    <property type="entry name" value="Staphylococal_nuclease_OB-fold"/>
</dbReference>
<feature type="domain" description="TNase-like" evidence="7">
    <location>
        <begin position="320"/>
        <end position="471"/>
    </location>
</feature>
<dbReference type="Pfam" id="PF00567">
    <property type="entry name" value="TUDOR"/>
    <property type="match status" value="1"/>
</dbReference>
<feature type="domain" description="TNase-like" evidence="7">
    <location>
        <begin position="500"/>
        <end position="638"/>
    </location>
</feature>
<evidence type="ECO:0000313" key="8">
    <source>
        <dbReference type="EnsemblMetazoa" id="XP_022668923"/>
    </source>
</evidence>
<dbReference type="FunCoup" id="A0A7M7KMF2">
    <property type="interactions" value="2066"/>
</dbReference>
<accession>A0A7M7KMF2</accession>
<dbReference type="KEGG" id="vde:111253573"/>
<dbReference type="GeneID" id="111253573"/>
<feature type="coiled-coil region" evidence="5">
    <location>
        <begin position="633"/>
        <end position="702"/>
    </location>
</feature>
<feature type="domain" description="Tudor" evidence="6">
    <location>
        <begin position="711"/>
        <end position="768"/>
    </location>
</feature>
<keyword evidence="2 4" id="KW-0963">Cytoplasm</keyword>
<dbReference type="RefSeq" id="XP_022668923.1">
    <property type="nucleotide sequence ID" value="XM_022813188.1"/>
</dbReference>
<dbReference type="Gene3D" id="2.40.50.90">
    <property type="match status" value="5"/>
</dbReference>
<evidence type="ECO:0000256" key="3">
    <source>
        <dbReference type="ARBA" id="ARBA00022737"/>
    </source>
</evidence>
<dbReference type="GO" id="GO:0031047">
    <property type="term" value="P:regulatory ncRNA-mediated gene silencing"/>
    <property type="evidence" value="ECO:0007669"/>
    <property type="project" value="UniProtKB-UniRule"/>
</dbReference>
<feature type="domain" description="TNase-like" evidence="7">
    <location>
        <begin position="177"/>
        <end position="310"/>
    </location>
</feature>
<dbReference type="InParanoid" id="A0A7M7KMF2"/>
<name>A0A7M7KMF2_VARDE</name>
<keyword evidence="9" id="KW-1185">Reference proteome</keyword>
<dbReference type="OrthoDB" id="10023235at2759"/>
<evidence type="ECO:0000259" key="7">
    <source>
        <dbReference type="PROSITE" id="PS50830"/>
    </source>
</evidence>
<dbReference type="Pfam" id="PF00565">
    <property type="entry name" value="SNase"/>
    <property type="match status" value="4"/>
</dbReference>
<reference evidence="8" key="1">
    <citation type="submission" date="2021-01" db="UniProtKB">
        <authorList>
            <consortium name="EnsemblMetazoa"/>
        </authorList>
    </citation>
    <scope>IDENTIFICATION</scope>
</reference>
<evidence type="ECO:0008006" key="10">
    <source>
        <dbReference type="Google" id="ProtNLM"/>
    </source>
</evidence>
<dbReference type="OMA" id="CNLAYIN"/>
<dbReference type="GO" id="GO:0004518">
    <property type="term" value="F:nuclease activity"/>
    <property type="evidence" value="ECO:0007669"/>
    <property type="project" value="TreeGrafter"/>
</dbReference>
<evidence type="ECO:0000256" key="2">
    <source>
        <dbReference type="ARBA" id="ARBA00022490"/>
    </source>
</evidence>
<dbReference type="InterPro" id="IPR035437">
    <property type="entry name" value="SNase_OB-fold_sf"/>
</dbReference>
<dbReference type="PANTHER" id="PTHR12302:SF2">
    <property type="entry name" value="STAPHYLOCOCCAL NUCLEASE DOMAIN-CONTAINING PROTEIN 1"/>
    <property type="match status" value="1"/>
</dbReference>
<dbReference type="Proteomes" id="UP000594260">
    <property type="component" value="Unplaced"/>
</dbReference>
<keyword evidence="3" id="KW-0677">Repeat</keyword>
<feature type="domain" description="TNase-like" evidence="7">
    <location>
        <begin position="12"/>
        <end position="152"/>
    </location>
</feature>
<evidence type="ECO:0000256" key="5">
    <source>
        <dbReference type="SAM" id="Coils"/>
    </source>
</evidence>
<evidence type="ECO:0000256" key="4">
    <source>
        <dbReference type="PIRNR" id="PIRNR017179"/>
    </source>
</evidence>
<dbReference type="PROSITE" id="PS50304">
    <property type="entry name" value="TUDOR"/>
    <property type="match status" value="1"/>
</dbReference>
<dbReference type="PROSITE" id="PS50830">
    <property type="entry name" value="TNASE_3"/>
    <property type="match status" value="4"/>
</dbReference>
<dbReference type="GO" id="GO:0031332">
    <property type="term" value="C:RNAi effector complex"/>
    <property type="evidence" value="ECO:0007669"/>
    <property type="project" value="InterPro"/>
</dbReference>
<dbReference type="AlphaFoldDB" id="A0A7M7KMF2"/>
<dbReference type="InterPro" id="IPR002999">
    <property type="entry name" value="Tudor"/>
</dbReference>
<dbReference type="GO" id="GO:0005634">
    <property type="term" value="C:nucleus"/>
    <property type="evidence" value="ECO:0007669"/>
    <property type="project" value="TreeGrafter"/>
</dbReference>
<dbReference type="PANTHER" id="PTHR12302">
    <property type="entry name" value="EBNA2 BINDING PROTEIN P100"/>
    <property type="match status" value="1"/>
</dbReference>
<protein>
    <recommendedName>
        <fullName evidence="10">Staphylococcal nuclease domain-containing protein</fullName>
    </recommendedName>
</protein>
<dbReference type="FunFam" id="2.40.50.90:FF:000001">
    <property type="entry name" value="Staphylococcal nuclease domain-containing protein"/>
    <property type="match status" value="1"/>
</dbReference>
<dbReference type="GO" id="GO:0005829">
    <property type="term" value="C:cytosol"/>
    <property type="evidence" value="ECO:0007669"/>
    <property type="project" value="UniProtKB-UniRule"/>
</dbReference>
<evidence type="ECO:0000259" key="6">
    <source>
        <dbReference type="PROSITE" id="PS50304"/>
    </source>
</evidence>
<dbReference type="SMART" id="SM00318">
    <property type="entry name" value="SNc"/>
    <property type="match status" value="4"/>
</dbReference>
<dbReference type="GO" id="GO:0003723">
    <property type="term" value="F:RNA binding"/>
    <property type="evidence" value="ECO:0007669"/>
    <property type="project" value="UniProtKB-UniRule"/>
</dbReference>
<proteinExistence type="predicted"/>
<evidence type="ECO:0000256" key="1">
    <source>
        <dbReference type="ARBA" id="ARBA00004496"/>
    </source>
</evidence>
<evidence type="ECO:0000313" key="9">
    <source>
        <dbReference type="Proteomes" id="UP000594260"/>
    </source>
</evidence>